<sequence>MSTRKTVIRSLHDLGAAAWFGGSLMGAIGVNGAAAAVREPQDRARVASVGWGKWSPVNAAAIAAHLVGGASILAANRHRARYQTGVRGNTVAKIAATGAALGATAYAGSLGAKASEGAGHHTHGATDPSSQTPSDVASAQRQLRYLQWALPVLTGSIVVLGAQQGEQQRPHQILSGFGRTVGRRAHDRASSLRSAA</sequence>
<keyword evidence="2" id="KW-0472">Membrane</keyword>
<organism evidence="3 4">
    <name type="scientific">Candidatus Mycobacterium wuenschmannii</name>
    <dbReference type="NCBI Taxonomy" id="3027808"/>
    <lineage>
        <taxon>Bacteria</taxon>
        <taxon>Bacillati</taxon>
        <taxon>Actinomycetota</taxon>
        <taxon>Actinomycetes</taxon>
        <taxon>Mycobacteriales</taxon>
        <taxon>Mycobacteriaceae</taxon>
        <taxon>Mycobacterium</taxon>
    </lineage>
</organism>
<feature type="compositionally biased region" description="Polar residues" evidence="1">
    <location>
        <begin position="127"/>
        <end position="137"/>
    </location>
</feature>
<evidence type="ECO:0000256" key="1">
    <source>
        <dbReference type="SAM" id="MobiDB-lite"/>
    </source>
</evidence>
<dbReference type="RefSeq" id="WP_285187200.1">
    <property type="nucleotide sequence ID" value="NZ_CP126981.1"/>
</dbReference>
<reference evidence="3 4" key="1">
    <citation type="journal article" date="2023" name="Microbiol. Resour. Announc.">
        <title>Complete Genome Sequence of Mycobacterium wuenschmanii, a novel Nontuberculous Mycobacterium Isolated from a captive population of Amazon Milk Frogs.</title>
        <authorList>
            <person name="Hicks J."/>
            <person name="Zeineldin M."/>
            <person name="Ward H."/>
            <person name="Wuenschmann A."/>
            <person name="Camp P."/>
            <person name="Farrell D."/>
            <person name="Lehman K."/>
            <person name="Thacker T."/>
            <person name="Cuthbert E."/>
        </authorList>
    </citation>
    <scope>NUCLEOTIDE SEQUENCE [LARGE SCALE GENOMIC DNA]</scope>
    <source>
        <strain evidence="3 4">Wuenschmanii</strain>
    </source>
</reference>
<protein>
    <recommendedName>
        <fullName evidence="5">ABC-type Mn/Zn transport systems, ATPase component</fullName>
    </recommendedName>
</protein>
<keyword evidence="2" id="KW-1133">Transmembrane helix</keyword>
<evidence type="ECO:0000313" key="4">
    <source>
        <dbReference type="Proteomes" id="UP001236585"/>
    </source>
</evidence>
<evidence type="ECO:0000313" key="3">
    <source>
        <dbReference type="EMBL" id="WIM87484.1"/>
    </source>
</evidence>
<name>A0ABY8VV10_9MYCO</name>
<dbReference type="EMBL" id="CP126981">
    <property type="protein sequence ID" value="WIM87484.1"/>
    <property type="molecule type" value="Genomic_DNA"/>
</dbReference>
<proteinExistence type="predicted"/>
<dbReference type="Proteomes" id="UP001236585">
    <property type="component" value="Chromosome"/>
</dbReference>
<feature type="region of interest" description="Disordered" evidence="1">
    <location>
        <begin position="114"/>
        <end position="137"/>
    </location>
</feature>
<feature type="region of interest" description="Disordered" evidence="1">
    <location>
        <begin position="176"/>
        <end position="196"/>
    </location>
</feature>
<evidence type="ECO:0000256" key="2">
    <source>
        <dbReference type="SAM" id="Phobius"/>
    </source>
</evidence>
<evidence type="ECO:0008006" key="5">
    <source>
        <dbReference type="Google" id="ProtNLM"/>
    </source>
</evidence>
<gene>
    <name evidence="3" type="ORF">PT015_22015</name>
</gene>
<keyword evidence="4" id="KW-1185">Reference proteome</keyword>
<keyword evidence="2" id="KW-0812">Transmembrane</keyword>
<feature type="transmembrane region" description="Helical" evidence="2">
    <location>
        <begin position="14"/>
        <end position="37"/>
    </location>
</feature>
<accession>A0ABY8VV10</accession>